<dbReference type="GeneID" id="4702093"/>
<accession>A1CQZ5</accession>
<protein>
    <submittedName>
        <fullName evidence="2">Uncharacterized protein</fullName>
    </submittedName>
</protein>
<gene>
    <name evidence="2" type="ORF">ACLA_027910</name>
</gene>
<dbReference type="eggNOG" id="ENOG502SDT6">
    <property type="taxonomic scope" value="Eukaryota"/>
</dbReference>
<feature type="compositionally biased region" description="Basic and acidic residues" evidence="1">
    <location>
        <begin position="1"/>
        <end position="11"/>
    </location>
</feature>
<name>A1CQZ5_ASPCL</name>
<proteinExistence type="predicted"/>
<keyword evidence="3" id="KW-1185">Reference proteome</keyword>
<dbReference type="HOGENOM" id="CLU_051524_0_0_1"/>
<dbReference type="EMBL" id="DS027059">
    <property type="protein sequence ID" value="EAW08066.1"/>
    <property type="molecule type" value="Genomic_DNA"/>
</dbReference>
<dbReference type="VEuPathDB" id="FungiDB:ACLA_027910"/>
<dbReference type="RefSeq" id="XP_001269492.1">
    <property type="nucleotide sequence ID" value="XM_001269491.1"/>
</dbReference>
<feature type="compositionally biased region" description="Basic residues" evidence="1">
    <location>
        <begin position="357"/>
        <end position="367"/>
    </location>
</feature>
<organism evidence="2 3">
    <name type="scientific">Aspergillus clavatus (strain ATCC 1007 / CBS 513.65 / DSM 816 / NCTC 3887 / NRRL 1 / QM 1276 / 107)</name>
    <dbReference type="NCBI Taxonomy" id="344612"/>
    <lineage>
        <taxon>Eukaryota</taxon>
        <taxon>Fungi</taxon>
        <taxon>Dikarya</taxon>
        <taxon>Ascomycota</taxon>
        <taxon>Pezizomycotina</taxon>
        <taxon>Eurotiomycetes</taxon>
        <taxon>Eurotiomycetidae</taxon>
        <taxon>Eurotiales</taxon>
        <taxon>Aspergillaceae</taxon>
        <taxon>Aspergillus</taxon>
        <taxon>Aspergillus subgen. Fumigati</taxon>
    </lineage>
</organism>
<dbReference type="KEGG" id="act:ACLA_027910"/>
<evidence type="ECO:0000256" key="1">
    <source>
        <dbReference type="SAM" id="MobiDB-lite"/>
    </source>
</evidence>
<evidence type="ECO:0000313" key="3">
    <source>
        <dbReference type="Proteomes" id="UP000006701"/>
    </source>
</evidence>
<feature type="region of interest" description="Disordered" evidence="1">
    <location>
        <begin position="320"/>
        <end position="397"/>
    </location>
</feature>
<dbReference type="OMA" id="WRAILTI"/>
<sequence length="397" mass="44659">MSVVRKMDRKSGQVYEEQAMAPAPSSCMGSSWVHESPFLSTGPNTRGGTGSSTLKDSAKRQLLSDQRNLTAQLFTDIPWRIASPLWDYLGRHKSRTLYMWKVFATAYPSQFRTVAPYRAVKIREPQMSLRDYLGLIRSESLSWRTMLVLDTSIARVPELVEIASVKNLVALEITTPRDILSVTDNSNMRVASLSDRIVRTWSELAESSGAFSQLRILRLYNQHDVSSVILRYLGAFPSLCLVIAQDCSNLIASLPTKDLHEDGWEMGYPRFGADVEQGDVSEALTLYERYKASLAPEIDGRQARQEILIQDCPVLDFRLGKDPSAGPKTRHNAKPRSTIYLQRRRSPESRPLEPVPKRQKLAGKSVHRTSQPSSGPKKPVMKQHKTRDLGDVLGDFL</sequence>
<reference evidence="2 3" key="1">
    <citation type="journal article" date="2008" name="PLoS Genet.">
        <title>Genomic islands in the pathogenic filamentous fungus Aspergillus fumigatus.</title>
        <authorList>
            <person name="Fedorova N.D."/>
            <person name="Khaldi N."/>
            <person name="Joardar V.S."/>
            <person name="Maiti R."/>
            <person name="Amedeo P."/>
            <person name="Anderson M.J."/>
            <person name="Crabtree J."/>
            <person name="Silva J.C."/>
            <person name="Badger J.H."/>
            <person name="Albarraq A."/>
            <person name="Angiuoli S."/>
            <person name="Bussey H."/>
            <person name="Bowyer P."/>
            <person name="Cotty P.J."/>
            <person name="Dyer P.S."/>
            <person name="Egan A."/>
            <person name="Galens K."/>
            <person name="Fraser-Liggett C.M."/>
            <person name="Haas B.J."/>
            <person name="Inman J.M."/>
            <person name="Kent R."/>
            <person name="Lemieux S."/>
            <person name="Malavazi I."/>
            <person name="Orvis J."/>
            <person name="Roemer T."/>
            <person name="Ronning C.M."/>
            <person name="Sundaram J.P."/>
            <person name="Sutton G."/>
            <person name="Turner G."/>
            <person name="Venter J.C."/>
            <person name="White O.R."/>
            <person name="Whitty B.R."/>
            <person name="Youngman P."/>
            <person name="Wolfe K.H."/>
            <person name="Goldman G.H."/>
            <person name="Wortman J.R."/>
            <person name="Jiang B."/>
            <person name="Denning D.W."/>
            <person name="Nierman W.C."/>
        </authorList>
    </citation>
    <scope>NUCLEOTIDE SEQUENCE [LARGE SCALE GENOMIC DNA]</scope>
    <source>
        <strain evidence="3">ATCC 1007 / CBS 513.65 / DSM 816 / NCTC 3887 / NRRL 1</strain>
    </source>
</reference>
<evidence type="ECO:0000313" key="2">
    <source>
        <dbReference type="EMBL" id="EAW08066.1"/>
    </source>
</evidence>
<dbReference type="AlphaFoldDB" id="A1CQZ5"/>
<dbReference type="OrthoDB" id="5273928at2759"/>
<feature type="region of interest" description="Disordered" evidence="1">
    <location>
        <begin position="1"/>
        <end position="28"/>
    </location>
</feature>
<dbReference type="Proteomes" id="UP000006701">
    <property type="component" value="Unassembled WGS sequence"/>
</dbReference>